<evidence type="ECO:0000256" key="1">
    <source>
        <dbReference type="SAM" id="MobiDB-lite"/>
    </source>
</evidence>
<reference evidence="2" key="1">
    <citation type="journal article" date="2017" name="Nature">
        <title>The sunflower genome provides insights into oil metabolism, flowering and Asterid evolution.</title>
        <authorList>
            <person name="Badouin H."/>
            <person name="Gouzy J."/>
            <person name="Grassa C.J."/>
            <person name="Murat F."/>
            <person name="Staton S.E."/>
            <person name="Cottret L."/>
            <person name="Lelandais-Briere C."/>
            <person name="Owens G.L."/>
            <person name="Carrere S."/>
            <person name="Mayjonade B."/>
            <person name="Legrand L."/>
            <person name="Gill N."/>
            <person name="Kane N.C."/>
            <person name="Bowers J.E."/>
            <person name="Hubner S."/>
            <person name="Bellec A."/>
            <person name="Berard A."/>
            <person name="Berges H."/>
            <person name="Blanchet N."/>
            <person name="Boniface M.C."/>
            <person name="Brunel D."/>
            <person name="Catrice O."/>
            <person name="Chaidir N."/>
            <person name="Claudel C."/>
            <person name="Donnadieu C."/>
            <person name="Faraut T."/>
            <person name="Fievet G."/>
            <person name="Helmstetter N."/>
            <person name="King M."/>
            <person name="Knapp S.J."/>
            <person name="Lai Z."/>
            <person name="Le Paslier M.C."/>
            <person name="Lippi Y."/>
            <person name="Lorenzon L."/>
            <person name="Mandel J.R."/>
            <person name="Marage G."/>
            <person name="Marchand G."/>
            <person name="Marquand E."/>
            <person name="Bret-Mestries E."/>
            <person name="Morien E."/>
            <person name="Nambeesan S."/>
            <person name="Nguyen T."/>
            <person name="Pegot-Espagnet P."/>
            <person name="Pouilly N."/>
            <person name="Raftis F."/>
            <person name="Sallet E."/>
            <person name="Schiex T."/>
            <person name="Thomas J."/>
            <person name="Vandecasteele C."/>
            <person name="Vares D."/>
            <person name="Vear F."/>
            <person name="Vautrin S."/>
            <person name="Crespi M."/>
            <person name="Mangin B."/>
            <person name="Burke J.M."/>
            <person name="Salse J."/>
            <person name="Munos S."/>
            <person name="Vincourt P."/>
            <person name="Rieseberg L.H."/>
            <person name="Langlade N.B."/>
        </authorList>
    </citation>
    <scope>NUCLEOTIDE SEQUENCE</scope>
    <source>
        <tissue evidence="2">Leaves</tissue>
    </source>
</reference>
<dbReference type="AlphaFoldDB" id="A0A9K3J5F4"/>
<dbReference type="EMBL" id="MNCJ02000319">
    <property type="protein sequence ID" value="KAF5808769.1"/>
    <property type="molecule type" value="Genomic_DNA"/>
</dbReference>
<dbReference type="Gramene" id="mRNA:HanXRQr2_Chr04g0149331">
    <property type="protein sequence ID" value="CDS:HanXRQr2_Chr04g0149331.1"/>
    <property type="gene ID" value="HanXRQr2_Chr04g0149331"/>
</dbReference>
<proteinExistence type="predicted"/>
<organism evidence="2 3">
    <name type="scientific">Helianthus annuus</name>
    <name type="common">Common sunflower</name>
    <dbReference type="NCBI Taxonomy" id="4232"/>
    <lineage>
        <taxon>Eukaryota</taxon>
        <taxon>Viridiplantae</taxon>
        <taxon>Streptophyta</taxon>
        <taxon>Embryophyta</taxon>
        <taxon>Tracheophyta</taxon>
        <taxon>Spermatophyta</taxon>
        <taxon>Magnoliopsida</taxon>
        <taxon>eudicotyledons</taxon>
        <taxon>Gunneridae</taxon>
        <taxon>Pentapetalae</taxon>
        <taxon>asterids</taxon>
        <taxon>campanulids</taxon>
        <taxon>Asterales</taxon>
        <taxon>Asteraceae</taxon>
        <taxon>Asteroideae</taxon>
        <taxon>Heliantheae alliance</taxon>
        <taxon>Heliantheae</taxon>
        <taxon>Helianthus</taxon>
    </lineage>
</organism>
<evidence type="ECO:0000313" key="3">
    <source>
        <dbReference type="Proteomes" id="UP000215914"/>
    </source>
</evidence>
<name>A0A9K3J5F4_HELAN</name>
<protein>
    <submittedName>
        <fullName evidence="2">Uncharacterized protein</fullName>
    </submittedName>
</protein>
<dbReference type="Proteomes" id="UP000215914">
    <property type="component" value="Unassembled WGS sequence"/>
</dbReference>
<accession>A0A9K3J5F4</accession>
<feature type="region of interest" description="Disordered" evidence="1">
    <location>
        <begin position="25"/>
        <end position="48"/>
    </location>
</feature>
<comment type="caution">
    <text evidence="2">The sequence shown here is derived from an EMBL/GenBank/DDBJ whole genome shotgun (WGS) entry which is preliminary data.</text>
</comment>
<evidence type="ECO:0000313" key="2">
    <source>
        <dbReference type="EMBL" id="KAF5808769.1"/>
    </source>
</evidence>
<feature type="compositionally biased region" description="Polar residues" evidence="1">
    <location>
        <begin position="32"/>
        <end position="44"/>
    </location>
</feature>
<gene>
    <name evidence="2" type="ORF">HanXRQr2_Chr04g0149331</name>
</gene>
<keyword evidence="3" id="KW-1185">Reference proteome</keyword>
<reference evidence="2" key="2">
    <citation type="submission" date="2020-06" db="EMBL/GenBank/DDBJ databases">
        <title>Helianthus annuus Genome sequencing and assembly Release 2.</title>
        <authorList>
            <person name="Gouzy J."/>
            <person name="Langlade N."/>
            <person name="Munos S."/>
        </authorList>
    </citation>
    <scope>NUCLEOTIDE SEQUENCE</scope>
    <source>
        <tissue evidence="2">Leaves</tissue>
    </source>
</reference>
<sequence>MLFIINKSSSKQEFIGKYRKQEIKEHREIKPEQSSLSRSKLQPNDSRKLKHSKILKISFKIRPRVS</sequence>